<evidence type="ECO:0000256" key="1">
    <source>
        <dbReference type="ARBA" id="ARBA00010759"/>
    </source>
</evidence>
<dbReference type="CDD" id="cd00487">
    <property type="entry name" value="Pep_deformylase"/>
    <property type="match status" value="1"/>
</dbReference>
<dbReference type="Gene3D" id="3.90.45.10">
    <property type="entry name" value="Peptide deformylase"/>
    <property type="match status" value="1"/>
</dbReference>
<dbReference type="SUPFAM" id="SSF56420">
    <property type="entry name" value="Peptide deformylase"/>
    <property type="match status" value="1"/>
</dbReference>
<dbReference type="GO" id="GO:0046872">
    <property type="term" value="F:metal ion binding"/>
    <property type="evidence" value="ECO:0007669"/>
    <property type="project" value="UniProtKB-KW"/>
</dbReference>
<comment type="catalytic activity">
    <reaction evidence="2">
        <text>N-terminal N-formyl-L-methionyl-[peptide] + H2O = N-terminal L-methionyl-[peptide] + formate</text>
        <dbReference type="Rhea" id="RHEA:24420"/>
        <dbReference type="Rhea" id="RHEA-COMP:10639"/>
        <dbReference type="Rhea" id="RHEA-COMP:10640"/>
        <dbReference type="ChEBI" id="CHEBI:15377"/>
        <dbReference type="ChEBI" id="CHEBI:15740"/>
        <dbReference type="ChEBI" id="CHEBI:49298"/>
        <dbReference type="ChEBI" id="CHEBI:64731"/>
        <dbReference type="EC" id="3.5.1.88"/>
    </reaction>
</comment>
<feature type="binding site" evidence="2">
    <location>
        <position position="147"/>
    </location>
    <ligand>
        <name>Fe cation</name>
        <dbReference type="ChEBI" id="CHEBI:24875"/>
    </ligand>
</feature>
<organism evidence="3 4">
    <name type="scientific">Wenxinia saemankumensis</name>
    <dbReference type="NCBI Taxonomy" id="1447782"/>
    <lineage>
        <taxon>Bacteria</taxon>
        <taxon>Pseudomonadati</taxon>
        <taxon>Pseudomonadota</taxon>
        <taxon>Alphaproteobacteria</taxon>
        <taxon>Rhodobacterales</taxon>
        <taxon>Roseobacteraceae</taxon>
        <taxon>Wenxinia</taxon>
    </lineage>
</organism>
<keyword evidence="2" id="KW-0648">Protein biosynthesis</keyword>
<accession>A0A1M6EHE9</accession>
<comment type="function">
    <text evidence="2">Removes the formyl group from the N-terminal Met of newly synthesized proteins. Requires at least a dipeptide for an efficient rate of reaction. N-terminal L-methionine is a prerequisite for activity but the enzyme has broad specificity at other positions.</text>
</comment>
<dbReference type="EMBL" id="FQYO01000003">
    <property type="protein sequence ID" value="SHI84750.1"/>
    <property type="molecule type" value="Genomic_DNA"/>
</dbReference>
<evidence type="ECO:0000256" key="2">
    <source>
        <dbReference type="HAMAP-Rule" id="MF_00163"/>
    </source>
</evidence>
<reference evidence="3 4" key="1">
    <citation type="submission" date="2016-11" db="EMBL/GenBank/DDBJ databases">
        <authorList>
            <person name="Jaros S."/>
            <person name="Januszkiewicz K."/>
            <person name="Wedrychowicz H."/>
        </authorList>
    </citation>
    <scope>NUCLEOTIDE SEQUENCE [LARGE SCALE GENOMIC DNA]</scope>
    <source>
        <strain evidence="3 4">DSM 100565</strain>
    </source>
</reference>
<protein>
    <recommendedName>
        <fullName evidence="2">Peptide deformylase</fullName>
        <shortName evidence="2">PDF</shortName>
        <ecNumber evidence="2">3.5.1.88</ecNumber>
    </recommendedName>
    <alternativeName>
        <fullName evidence="2">Polypeptide deformylase</fullName>
    </alternativeName>
</protein>
<dbReference type="NCBIfam" id="NF001159">
    <property type="entry name" value="PRK00150.1-3"/>
    <property type="match status" value="1"/>
</dbReference>
<dbReference type="GO" id="GO:0042586">
    <property type="term" value="F:peptide deformylase activity"/>
    <property type="evidence" value="ECO:0007669"/>
    <property type="project" value="UniProtKB-UniRule"/>
</dbReference>
<feature type="active site" evidence="2">
    <location>
        <position position="148"/>
    </location>
</feature>
<evidence type="ECO:0000313" key="3">
    <source>
        <dbReference type="EMBL" id="SHI84750.1"/>
    </source>
</evidence>
<keyword evidence="4" id="KW-1185">Reference proteome</keyword>
<dbReference type="STRING" id="1447782.SAMN05444417_1995"/>
<name>A0A1M6EHE9_9RHOB</name>
<gene>
    <name evidence="2" type="primary">def</name>
    <name evidence="3" type="ORF">SAMN05444417_1995</name>
</gene>
<feature type="binding site" evidence="2">
    <location>
        <position position="105"/>
    </location>
    <ligand>
        <name>Fe cation</name>
        <dbReference type="ChEBI" id="CHEBI:24875"/>
    </ligand>
</feature>
<keyword evidence="2" id="KW-0378">Hydrolase</keyword>
<comment type="cofactor">
    <cofactor evidence="2">
        <name>Fe(2+)</name>
        <dbReference type="ChEBI" id="CHEBI:29033"/>
    </cofactor>
    <text evidence="2">Binds 1 Fe(2+) ion.</text>
</comment>
<dbReference type="NCBIfam" id="TIGR00079">
    <property type="entry name" value="pept_deformyl"/>
    <property type="match status" value="1"/>
</dbReference>
<dbReference type="GO" id="GO:0006412">
    <property type="term" value="P:translation"/>
    <property type="evidence" value="ECO:0007669"/>
    <property type="project" value="UniProtKB-UniRule"/>
</dbReference>
<keyword evidence="2" id="KW-0479">Metal-binding</keyword>
<dbReference type="InterPro" id="IPR023635">
    <property type="entry name" value="Peptide_deformylase"/>
</dbReference>
<dbReference type="EC" id="3.5.1.88" evidence="2"/>
<keyword evidence="2" id="KW-0408">Iron</keyword>
<proteinExistence type="inferred from homology"/>
<dbReference type="InterPro" id="IPR036821">
    <property type="entry name" value="Peptide_deformylase_sf"/>
</dbReference>
<dbReference type="PANTHER" id="PTHR10458:SF22">
    <property type="entry name" value="PEPTIDE DEFORMYLASE"/>
    <property type="match status" value="1"/>
</dbReference>
<sequence>MTGALADEIAGQGELSIRLVPDPVLRELCDPVTRFGPGLSALADAMLRAMYAAPGRGLAAPQVGRAIRLFVVDTAWKEGAPAPMIFVNPVVMGLSVATEVVEEGCLSIPDTPCRVRRPVRVDLAWQEVDGTPREGRFEGIAARCILHELDHLDGILCTDRAEEAAA</sequence>
<dbReference type="AlphaFoldDB" id="A0A1M6EHE9"/>
<dbReference type="Proteomes" id="UP000184292">
    <property type="component" value="Unassembled WGS sequence"/>
</dbReference>
<dbReference type="RefSeq" id="WP_244526324.1">
    <property type="nucleotide sequence ID" value="NZ_FQYO01000003.1"/>
</dbReference>
<dbReference type="HAMAP" id="MF_00163">
    <property type="entry name" value="Pep_deformylase"/>
    <property type="match status" value="1"/>
</dbReference>
<dbReference type="PIRSF" id="PIRSF004749">
    <property type="entry name" value="Pep_def"/>
    <property type="match status" value="1"/>
</dbReference>
<dbReference type="Pfam" id="PF01327">
    <property type="entry name" value="Pep_deformylase"/>
    <property type="match status" value="1"/>
</dbReference>
<evidence type="ECO:0000313" key="4">
    <source>
        <dbReference type="Proteomes" id="UP000184292"/>
    </source>
</evidence>
<feature type="binding site" evidence="2">
    <location>
        <position position="151"/>
    </location>
    <ligand>
        <name>Fe cation</name>
        <dbReference type="ChEBI" id="CHEBI:24875"/>
    </ligand>
</feature>
<comment type="similarity">
    <text evidence="1 2">Belongs to the polypeptide deformylase family.</text>
</comment>
<dbReference type="PRINTS" id="PR01576">
    <property type="entry name" value="PDEFORMYLASE"/>
</dbReference>
<dbReference type="PANTHER" id="PTHR10458">
    <property type="entry name" value="PEPTIDE DEFORMYLASE"/>
    <property type="match status" value="1"/>
</dbReference>